<dbReference type="Proteomes" id="UP000075903">
    <property type="component" value="Unassembled WGS sequence"/>
</dbReference>
<protein>
    <submittedName>
        <fullName evidence="2">Uncharacterized protein</fullName>
    </submittedName>
</protein>
<accession>A0A182VFY2</accession>
<proteinExistence type="predicted"/>
<keyword evidence="3" id="KW-1185">Reference proteome</keyword>
<reference evidence="2" key="1">
    <citation type="submission" date="2020-05" db="UniProtKB">
        <authorList>
            <consortium name="EnsemblMetazoa"/>
        </authorList>
    </citation>
    <scope>IDENTIFICATION</scope>
    <source>
        <strain evidence="2">MAF</strain>
    </source>
</reference>
<evidence type="ECO:0000313" key="3">
    <source>
        <dbReference type="Proteomes" id="UP000075903"/>
    </source>
</evidence>
<dbReference type="AlphaFoldDB" id="A0A182VFY2"/>
<dbReference type="VEuPathDB" id="VectorBase:AMEM014322"/>
<sequence>MLTMSVENPSQPSVALGVAKQTSQSLGHSIIVGAELGVNLAPYTRLHFSGSFDVFIVVFSALLNLLLSRNTSQPGTSTPNNLRRLVQLKRYLPWKPFIRTLSC</sequence>
<evidence type="ECO:0000313" key="2">
    <source>
        <dbReference type="EnsemblMetazoa" id="AMEM014322-PA"/>
    </source>
</evidence>
<keyword evidence="1" id="KW-0812">Transmembrane</keyword>
<dbReference type="EnsemblMetazoa" id="AMEM014322-RA">
    <property type="protein sequence ID" value="AMEM014322-PA"/>
    <property type="gene ID" value="AMEM014322"/>
</dbReference>
<keyword evidence="1" id="KW-0472">Membrane</keyword>
<evidence type="ECO:0000256" key="1">
    <source>
        <dbReference type="SAM" id="Phobius"/>
    </source>
</evidence>
<keyword evidence="1" id="KW-1133">Transmembrane helix</keyword>
<name>A0A182VFY2_ANOME</name>
<feature type="transmembrane region" description="Helical" evidence="1">
    <location>
        <begin position="46"/>
        <end position="67"/>
    </location>
</feature>
<organism evidence="2 3">
    <name type="scientific">Anopheles merus</name>
    <name type="common">Mosquito</name>
    <dbReference type="NCBI Taxonomy" id="30066"/>
    <lineage>
        <taxon>Eukaryota</taxon>
        <taxon>Metazoa</taxon>
        <taxon>Ecdysozoa</taxon>
        <taxon>Arthropoda</taxon>
        <taxon>Hexapoda</taxon>
        <taxon>Insecta</taxon>
        <taxon>Pterygota</taxon>
        <taxon>Neoptera</taxon>
        <taxon>Endopterygota</taxon>
        <taxon>Diptera</taxon>
        <taxon>Nematocera</taxon>
        <taxon>Culicoidea</taxon>
        <taxon>Culicidae</taxon>
        <taxon>Anophelinae</taxon>
        <taxon>Anopheles</taxon>
    </lineage>
</organism>